<dbReference type="PaxDb" id="9986-ENSOCUP00000021527"/>
<reference evidence="3" key="2">
    <citation type="submission" date="2025-08" db="UniProtKB">
        <authorList>
            <consortium name="Ensembl"/>
        </authorList>
    </citation>
    <scope>IDENTIFICATION</scope>
    <source>
        <strain evidence="3">Thorbecke</strain>
    </source>
</reference>
<name>G1TWS9_RABIT</name>
<feature type="domain" description="SPIN-DOC-like zinc-finger" evidence="2">
    <location>
        <begin position="1"/>
        <end position="42"/>
    </location>
</feature>
<feature type="region of interest" description="Disordered" evidence="1">
    <location>
        <begin position="46"/>
        <end position="114"/>
    </location>
</feature>
<feature type="compositionally biased region" description="Acidic residues" evidence="1">
    <location>
        <begin position="211"/>
        <end position="224"/>
    </location>
</feature>
<evidence type="ECO:0000259" key="2">
    <source>
        <dbReference type="Pfam" id="PF18658"/>
    </source>
</evidence>
<protein>
    <recommendedName>
        <fullName evidence="2">SPIN-DOC-like zinc-finger domain-containing protein</fullName>
    </recommendedName>
</protein>
<dbReference type="HOGENOM" id="CLU_082012_0_0_1"/>
<proteinExistence type="predicted"/>
<dbReference type="eggNOG" id="ENOG502QTI3">
    <property type="taxonomic scope" value="Eukaryota"/>
</dbReference>
<dbReference type="InterPro" id="IPR052675">
    <property type="entry name" value="ZnF_transloc-Spindlin_int"/>
</dbReference>
<accession>G1TWS9</accession>
<keyword evidence="4" id="KW-1185">Reference proteome</keyword>
<dbReference type="AlphaFoldDB" id="G1TWS9"/>
<feature type="compositionally biased region" description="Low complexity" evidence="1">
    <location>
        <begin position="195"/>
        <end position="209"/>
    </location>
</feature>
<dbReference type="Pfam" id="PF18658">
    <property type="entry name" value="zf-C2H2_12"/>
    <property type="match status" value="2"/>
</dbReference>
<evidence type="ECO:0000313" key="3">
    <source>
        <dbReference type="Ensembl" id="ENSOCUP00000021527.2"/>
    </source>
</evidence>
<dbReference type="GeneTree" id="ENSGT00980000200147"/>
<dbReference type="InParanoid" id="G1TWS9"/>
<organism evidence="3 4">
    <name type="scientific">Oryctolagus cuniculus</name>
    <name type="common">Rabbit</name>
    <dbReference type="NCBI Taxonomy" id="9986"/>
    <lineage>
        <taxon>Eukaryota</taxon>
        <taxon>Metazoa</taxon>
        <taxon>Chordata</taxon>
        <taxon>Craniata</taxon>
        <taxon>Vertebrata</taxon>
        <taxon>Euteleostomi</taxon>
        <taxon>Mammalia</taxon>
        <taxon>Eutheria</taxon>
        <taxon>Euarchontoglires</taxon>
        <taxon>Glires</taxon>
        <taxon>Lagomorpha</taxon>
        <taxon>Leporidae</taxon>
        <taxon>Oryctolagus</taxon>
    </lineage>
</organism>
<dbReference type="InterPro" id="IPR040647">
    <property type="entry name" value="SPIN-DOC_Znf-C2H2"/>
</dbReference>
<reference evidence="3 4" key="1">
    <citation type="journal article" date="2011" name="Nature">
        <title>A high-resolution map of human evolutionary constraint using 29 mammals.</title>
        <authorList>
            <person name="Lindblad-Toh K."/>
            <person name="Garber M."/>
            <person name="Zuk O."/>
            <person name="Lin M.F."/>
            <person name="Parker B.J."/>
            <person name="Washietl S."/>
            <person name="Kheradpour P."/>
            <person name="Ernst J."/>
            <person name="Jordan G."/>
            <person name="Mauceli E."/>
            <person name="Ward L.D."/>
            <person name="Lowe C.B."/>
            <person name="Holloway A.K."/>
            <person name="Clamp M."/>
            <person name="Gnerre S."/>
            <person name="Alfoldi J."/>
            <person name="Beal K."/>
            <person name="Chang J."/>
            <person name="Clawson H."/>
            <person name="Cuff J."/>
            <person name="Di Palma F."/>
            <person name="Fitzgerald S."/>
            <person name="Flicek P."/>
            <person name="Guttman M."/>
            <person name="Hubisz M.J."/>
            <person name="Jaffe D.B."/>
            <person name="Jungreis I."/>
            <person name="Kent W.J."/>
            <person name="Kostka D."/>
            <person name="Lara M."/>
            <person name="Martins A.L."/>
            <person name="Massingham T."/>
            <person name="Moltke I."/>
            <person name="Raney B.J."/>
            <person name="Rasmussen M.D."/>
            <person name="Robinson J."/>
            <person name="Stark A."/>
            <person name="Vilella A.J."/>
            <person name="Wen J."/>
            <person name="Xie X."/>
            <person name="Zody M.C."/>
            <person name="Baldwin J."/>
            <person name="Bloom T."/>
            <person name="Chin C.W."/>
            <person name="Heiman D."/>
            <person name="Nicol R."/>
            <person name="Nusbaum C."/>
            <person name="Young S."/>
            <person name="Wilkinson J."/>
            <person name="Worley K.C."/>
            <person name="Kovar C.L."/>
            <person name="Muzny D.M."/>
            <person name="Gibbs R.A."/>
            <person name="Cree A."/>
            <person name="Dihn H.H."/>
            <person name="Fowler G."/>
            <person name="Jhangiani S."/>
            <person name="Joshi V."/>
            <person name="Lee S."/>
            <person name="Lewis L.R."/>
            <person name="Nazareth L.V."/>
            <person name="Okwuonu G."/>
            <person name="Santibanez J."/>
            <person name="Warren W.C."/>
            <person name="Mardis E.R."/>
            <person name="Weinstock G.M."/>
            <person name="Wilson R.K."/>
            <person name="Delehaunty K."/>
            <person name="Dooling D."/>
            <person name="Fronik C."/>
            <person name="Fulton L."/>
            <person name="Fulton B."/>
            <person name="Graves T."/>
            <person name="Minx P."/>
            <person name="Sodergren E."/>
            <person name="Birney E."/>
            <person name="Margulies E.H."/>
            <person name="Herrero J."/>
            <person name="Green E.D."/>
            <person name="Haussler D."/>
            <person name="Siepel A."/>
            <person name="Goldman N."/>
            <person name="Pollard K.S."/>
            <person name="Pedersen J.S."/>
            <person name="Lander E.S."/>
            <person name="Kellis M."/>
        </authorList>
    </citation>
    <scope>NUCLEOTIDE SEQUENCE [LARGE SCALE GENOMIC DNA]</scope>
    <source>
        <strain evidence="4">Thorbecke</strain>
    </source>
</reference>
<evidence type="ECO:0000256" key="1">
    <source>
        <dbReference type="SAM" id="MobiDB-lite"/>
    </source>
</evidence>
<dbReference type="Bgee" id="ENSOCUG00000021330">
    <property type="expression patterns" value="Expressed in uterus and 17 other cell types or tissues"/>
</dbReference>
<dbReference type="Proteomes" id="UP000001811">
    <property type="component" value="Unplaced"/>
</dbReference>
<dbReference type="Ensembl" id="ENSOCUT00000027679.2">
    <property type="protein sequence ID" value="ENSOCUP00000021527.2"/>
    <property type="gene ID" value="ENSOCUG00000021330.2"/>
</dbReference>
<sequence length="247" mass="26750">MACGRALPSLHLEDIRAHVLEAHPSSLGLSGAQRSALLQAWRGRPEALSELTQPPAGDDLAPRDLTRKSRHSASSQDLSPPDVKEEAGWAPERPGPAEEALEEEGEGEGLGGRRRRQERWRLEYLLELDGGRRGLVCLACGGALASLKMSTIQRHIRRRHPGSSRLGGPAQALVAQECSEKAARLLASGLRCPESPRGPAAPRTAAASEEGGGEEEKQPEEEWWGEQVSQTRWPPQKSEPVVRLGNS</sequence>
<reference evidence="3" key="3">
    <citation type="submission" date="2025-09" db="UniProtKB">
        <authorList>
            <consortium name="Ensembl"/>
        </authorList>
    </citation>
    <scope>IDENTIFICATION</scope>
    <source>
        <strain evidence="3">Thorbecke</strain>
    </source>
</reference>
<dbReference type="STRING" id="9986.ENSOCUP00000021527"/>
<feature type="region of interest" description="Disordered" evidence="1">
    <location>
        <begin position="190"/>
        <end position="247"/>
    </location>
</feature>
<dbReference type="GO" id="GO:0045892">
    <property type="term" value="P:negative regulation of DNA-templated transcription"/>
    <property type="evidence" value="ECO:0007669"/>
    <property type="project" value="TreeGrafter"/>
</dbReference>
<feature type="domain" description="SPIN-DOC-like zinc-finger" evidence="2">
    <location>
        <begin position="117"/>
        <end position="179"/>
    </location>
</feature>
<dbReference type="PANTHER" id="PTHR34589:SF2">
    <property type="entry name" value="ZINC FINGER TRANSLOCATION-ASSOCIATED PROTEIN"/>
    <property type="match status" value="1"/>
</dbReference>
<evidence type="ECO:0000313" key="4">
    <source>
        <dbReference type="Proteomes" id="UP000001811"/>
    </source>
</evidence>
<dbReference type="PANTHER" id="PTHR34589">
    <property type="entry name" value="SIMILAR TO RIKEN CDNA 2700081O15"/>
    <property type="match status" value="1"/>
</dbReference>